<reference evidence="2 3" key="1">
    <citation type="submission" date="2016-11" db="EMBL/GenBank/DDBJ databases">
        <authorList>
            <person name="Jaros S."/>
            <person name="Januszkiewicz K."/>
            <person name="Wedrychowicz H."/>
        </authorList>
    </citation>
    <scope>NUCLEOTIDE SEQUENCE [LARGE SCALE GENOMIC DNA]</scope>
    <source>
        <strain evidence="2 3">GAS242</strain>
    </source>
</reference>
<feature type="signal peptide" evidence="1">
    <location>
        <begin position="1"/>
        <end position="23"/>
    </location>
</feature>
<dbReference type="EMBL" id="LT670818">
    <property type="protein sequence ID" value="SHG05228.1"/>
    <property type="molecule type" value="Genomic_DNA"/>
</dbReference>
<dbReference type="NCBIfam" id="NF047412">
    <property type="entry name" value="sig_GCG_CRPN_rpt"/>
    <property type="match status" value="1"/>
</dbReference>
<accession>A0A1M5GNJ3</accession>
<protein>
    <recommendedName>
        <fullName evidence="4">Chitin binding Peritrophin-A domain-containing protein</fullName>
    </recommendedName>
</protein>
<evidence type="ECO:0008006" key="4">
    <source>
        <dbReference type="Google" id="ProtNLM"/>
    </source>
</evidence>
<evidence type="ECO:0000313" key="3">
    <source>
        <dbReference type="Proteomes" id="UP000190675"/>
    </source>
</evidence>
<evidence type="ECO:0000256" key="1">
    <source>
        <dbReference type="SAM" id="SignalP"/>
    </source>
</evidence>
<dbReference type="Proteomes" id="UP000190675">
    <property type="component" value="Chromosome I"/>
</dbReference>
<proteinExistence type="predicted"/>
<organism evidence="2 3">
    <name type="scientific">Bradyrhizobium erythrophlei</name>
    <dbReference type="NCBI Taxonomy" id="1437360"/>
    <lineage>
        <taxon>Bacteria</taxon>
        <taxon>Pseudomonadati</taxon>
        <taxon>Pseudomonadota</taxon>
        <taxon>Alphaproteobacteria</taxon>
        <taxon>Hyphomicrobiales</taxon>
        <taxon>Nitrobacteraceae</taxon>
        <taxon>Bradyrhizobium</taxon>
    </lineage>
</organism>
<sequence length="81" mass="9050">MPKIAAILACSLVASVFSFSAQARSFCGQGFHRDPYGACVRNGEPTRLVVTPNEGPVWPRVWCPKYGYYYNDRHGRCVPAR</sequence>
<feature type="chain" id="PRO_5013155285" description="Chitin binding Peritrophin-A domain-containing protein" evidence="1">
    <location>
        <begin position="24"/>
        <end position="81"/>
    </location>
</feature>
<dbReference type="RefSeq" id="WP_425305283.1">
    <property type="nucleotide sequence ID" value="NZ_LT670818.1"/>
</dbReference>
<name>A0A1M5GNJ3_9BRAD</name>
<gene>
    <name evidence="2" type="ORF">SAMN05444169_0266</name>
</gene>
<evidence type="ECO:0000313" key="2">
    <source>
        <dbReference type="EMBL" id="SHG05228.1"/>
    </source>
</evidence>
<dbReference type="AlphaFoldDB" id="A0A1M5GNJ3"/>
<keyword evidence="1" id="KW-0732">Signal</keyword>
<dbReference type="InterPro" id="IPR058110">
    <property type="entry name" value="GCG_CRPN_dom"/>
</dbReference>